<evidence type="ECO:0000313" key="7">
    <source>
        <dbReference type="EMBL" id="KZB64435.1"/>
    </source>
</evidence>
<dbReference type="GO" id="GO:0015171">
    <property type="term" value="F:amino acid transmembrane transporter activity"/>
    <property type="evidence" value="ECO:0007669"/>
    <property type="project" value="TreeGrafter"/>
</dbReference>
<dbReference type="GO" id="GO:0005886">
    <property type="term" value="C:plasma membrane"/>
    <property type="evidence" value="ECO:0007669"/>
    <property type="project" value="UniProtKB-SubCell"/>
</dbReference>
<evidence type="ECO:0000256" key="5">
    <source>
        <dbReference type="ARBA" id="ARBA00023136"/>
    </source>
</evidence>
<reference evidence="7 8" key="1">
    <citation type="submission" date="2015-12" db="EMBL/GenBank/DDBJ databases">
        <title>Genome sequence of Thalassospira lucentensis MCCC 1A02072.</title>
        <authorList>
            <person name="Lu L."/>
            <person name="Lai Q."/>
            <person name="Shao Z."/>
            <person name="Qian P."/>
        </authorList>
    </citation>
    <scope>NUCLEOTIDE SEQUENCE [LARGE SCALE GENOMIC DNA]</scope>
    <source>
        <strain evidence="7 8">MCCC 1A02072</strain>
    </source>
</reference>
<accession>A0A154L4R2</accession>
<feature type="transmembrane region" description="Helical" evidence="6">
    <location>
        <begin position="113"/>
        <end position="135"/>
    </location>
</feature>
<dbReference type="Proteomes" id="UP000076335">
    <property type="component" value="Unassembled WGS sequence"/>
</dbReference>
<dbReference type="PANTHER" id="PTHR30086">
    <property type="entry name" value="ARGININE EXPORTER PROTEIN ARGO"/>
    <property type="match status" value="1"/>
</dbReference>
<evidence type="ECO:0000256" key="4">
    <source>
        <dbReference type="ARBA" id="ARBA00022989"/>
    </source>
</evidence>
<comment type="subcellular location">
    <subcellularLocation>
        <location evidence="1">Cell membrane</location>
        <topology evidence="1">Multi-pass membrane protein</topology>
    </subcellularLocation>
</comment>
<dbReference type="AlphaFoldDB" id="A0A154L4R2"/>
<keyword evidence="4 6" id="KW-1133">Transmembrane helix</keyword>
<feature type="transmembrane region" description="Helical" evidence="6">
    <location>
        <begin position="183"/>
        <end position="201"/>
    </location>
</feature>
<feature type="transmembrane region" description="Helical" evidence="6">
    <location>
        <begin position="6"/>
        <end position="30"/>
    </location>
</feature>
<dbReference type="PANTHER" id="PTHR30086:SF20">
    <property type="entry name" value="ARGININE EXPORTER PROTEIN ARGO-RELATED"/>
    <property type="match status" value="1"/>
</dbReference>
<dbReference type="EMBL" id="LPVY01000012">
    <property type="protein sequence ID" value="KZB64435.1"/>
    <property type="molecule type" value="Genomic_DNA"/>
</dbReference>
<evidence type="ECO:0000256" key="3">
    <source>
        <dbReference type="ARBA" id="ARBA00022692"/>
    </source>
</evidence>
<keyword evidence="3 6" id="KW-0812">Transmembrane</keyword>
<evidence type="ECO:0000313" key="8">
    <source>
        <dbReference type="Proteomes" id="UP000076335"/>
    </source>
</evidence>
<organism evidence="7 8">
    <name type="scientific">Thalassospira lucentensis</name>
    <dbReference type="NCBI Taxonomy" id="168935"/>
    <lineage>
        <taxon>Bacteria</taxon>
        <taxon>Pseudomonadati</taxon>
        <taxon>Pseudomonadota</taxon>
        <taxon>Alphaproteobacteria</taxon>
        <taxon>Rhodospirillales</taxon>
        <taxon>Thalassospiraceae</taxon>
        <taxon>Thalassospira</taxon>
    </lineage>
</organism>
<dbReference type="Pfam" id="PF01810">
    <property type="entry name" value="LysE"/>
    <property type="match status" value="1"/>
</dbReference>
<feature type="transmembrane region" description="Helical" evidence="6">
    <location>
        <begin position="74"/>
        <end position="92"/>
    </location>
</feature>
<protein>
    <submittedName>
        <fullName evidence="7">Lysine transporter LysE</fullName>
    </submittedName>
</protein>
<keyword evidence="2" id="KW-1003">Cell membrane</keyword>
<dbReference type="OrthoDB" id="581870at2"/>
<dbReference type="InterPro" id="IPR001123">
    <property type="entry name" value="LeuE-type"/>
</dbReference>
<comment type="caution">
    <text evidence="7">The sequence shown here is derived from an EMBL/GenBank/DDBJ whole genome shotgun (WGS) entry which is preliminary data.</text>
</comment>
<dbReference type="RefSeq" id="WP_062951698.1">
    <property type="nucleotide sequence ID" value="NZ_LPVY01000012.1"/>
</dbReference>
<name>A0A154L4R2_9PROT</name>
<gene>
    <name evidence="7" type="ORF">AUP42_00530</name>
</gene>
<sequence length="221" mass="23667">MEISMLIGAMVAAAIYTLTPGPAFLAMLGIGAAQGRRASAGFLFGHFAGDIMWASLALVAIIGSRVLDPMVFDILAMICGVYLFWLGIRAVTAKRKVDGAVNITVRRPWRRGFIFGITNPKGYPVAVAMFTALLAQDAASLGWDSMTGLLLASAVGFLIADLILIWIVGLGILRRAYQRHEIWIVRATGILFIGFAVQAIANALPNLGHSLAHGFSTLRKP</sequence>
<evidence type="ECO:0000256" key="6">
    <source>
        <dbReference type="SAM" id="Phobius"/>
    </source>
</evidence>
<evidence type="ECO:0000256" key="1">
    <source>
        <dbReference type="ARBA" id="ARBA00004651"/>
    </source>
</evidence>
<proteinExistence type="predicted"/>
<feature type="transmembrane region" description="Helical" evidence="6">
    <location>
        <begin position="147"/>
        <end position="171"/>
    </location>
</feature>
<keyword evidence="5 6" id="KW-0472">Membrane</keyword>
<evidence type="ECO:0000256" key="2">
    <source>
        <dbReference type="ARBA" id="ARBA00022475"/>
    </source>
</evidence>
<feature type="transmembrane region" description="Helical" evidence="6">
    <location>
        <begin position="42"/>
        <end position="62"/>
    </location>
</feature>